<organism evidence="10">
    <name type="scientific">Daucus carota subsp. sativus</name>
    <name type="common">Carrot</name>
    <dbReference type="NCBI Taxonomy" id="79200"/>
    <lineage>
        <taxon>Eukaryota</taxon>
        <taxon>Viridiplantae</taxon>
        <taxon>Streptophyta</taxon>
        <taxon>Embryophyta</taxon>
        <taxon>Tracheophyta</taxon>
        <taxon>Spermatophyta</taxon>
        <taxon>Magnoliopsida</taxon>
        <taxon>eudicotyledons</taxon>
        <taxon>Gunneridae</taxon>
        <taxon>Pentapetalae</taxon>
        <taxon>asterids</taxon>
        <taxon>campanulids</taxon>
        <taxon>Apiales</taxon>
        <taxon>Apiaceae</taxon>
        <taxon>Apioideae</taxon>
        <taxon>Scandiceae</taxon>
        <taxon>Daucinae</taxon>
        <taxon>Daucus</taxon>
        <taxon>Daucus sect. Daucus</taxon>
    </lineage>
</organism>
<dbReference type="InterPro" id="IPR023214">
    <property type="entry name" value="HAD_sf"/>
</dbReference>
<dbReference type="Gene3D" id="3.40.50.1000">
    <property type="entry name" value="HAD superfamily/HAD-like"/>
    <property type="match status" value="1"/>
</dbReference>
<dbReference type="Gene3D" id="3.30.160.20">
    <property type="match status" value="1"/>
</dbReference>
<evidence type="ECO:0000256" key="3">
    <source>
        <dbReference type="ARBA" id="ARBA00022801"/>
    </source>
</evidence>
<evidence type="ECO:0000256" key="5">
    <source>
        <dbReference type="ARBA" id="ARBA00047761"/>
    </source>
</evidence>
<dbReference type="Pfam" id="PF03031">
    <property type="entry name" value="NIF"/>
    <property type="match status" value="1"/>
</dbReference>
<dbReference type="PROSITE" id="PS50137">
    <property type="entry name" value="DS_RBD"/>
    <property type="match status" value="1"/>
</dbReference>
<comment type="caution">
    <text evidence="10">The sequence shown here is derived from an EMBL/GenBank/DDBJ whole genome shotgun (WGS) entry which is preliminary data.</text>
</comment>
<reference evidence="10" key="1">
    <citation type="journal article" date="2016" name="Nat. Genet.">
        <title>A high-quality carrot genome assembly provides new insights into carotenoid accumulation and asterid genome evolution.</title>
        <authorList>
            <person name="Iorizzo M."/>
            <person name="Ellison S."/>
            <person name="Senalik D."/>
            <person name="Zeng P."/>
            <person name="Satapoomin P."/>
            <person name="Huang J."/>
            <person name="Bowman M."/>
            <person name="Iovene M."/>
            <person name="Sanseverino W."/>
            <person name="Cavagnaro P."/>
            <person name="Yildiz M."/>
            <person name="Macko-Podgorni A."/>
            <person name="Moranska E."/>
            <person name="Grzebelus E."/>
            <person name="Grzebelus D."/>
            <person name="Ashrafi H."/>
            <person name="Zheng Z."/>
            <person name="Cheng S."/>
            <person name="Spooner D."/>
            <person name="Van Deynze A."/>
            <person name="Simon P."/>
        </authorList>
    </citation>
    <scope>NUCLEOTIDE SEQUENCE [LARGE SCALE GENOMIC DNA]</scope>
    <source>
        <tissue evidence="10">Leaf</tissue>
    </source>
</reference>
<comment type="subcellular location">
    <subcellularLocation>
        <location evidence="1">Nucleus</location>
    </subcellularLocation>
</comment>
<gene>
    <name evidence="10" type="ORF">DCAR_015430</name>
</gene>
<dbReference type="Gramene" id="KZM97208">
    <property type="protein sequence ID" value="KZM97208"/>
    <property type="gene ID" value="DCAR_015430"/>
</dbReference>
<dbReference type="GO" id="GO:0008420">
    <property type="term" value="F:RNA polymerase II CTD heptapeptide repeat phosphatase activity"/>
    <property type="evidence" value="ECO:0007669"/>
    <property type="project" value="InterPro"/>
</dbReference>
<dbReference type="FunFam" id="3.40.50.1000:FF:000035">
    <property type="entry name" value="RNA polymerase II C-terminal domain phosphatase-like 1"/>
    <property type="match status" value="1"/>
</dbReference>
<dbReference type="STRING" id="79200.A0A165AAR2"/>
<evidence type="ECO:0000259" key="9">
    <source>
        <dbReference type="PROSITE" id="PS50969"/>
    </source>
</evidence>
<keyword evidence="3" id="KW-0378">Hydrolase</keyword>
<dbReference type="GO" id="GO:0005634">
    <property type="term" value="C:nucleus"/>
    <property type="evidence" value="ECO:0007669"/>
    <property type="project" value="UniProtKB-SubCell"/>
</dbReference>
<dbReference type="SMART" id="SM00358">
    <property type="entry name" value="DSRM"/>
    <property type="match status" value="1"/>
</dbReference>
<dbReference type="EC" id="3.1.3.16" evidence="2"/>
<evidence type="ECO:0000256" key="4">
    <source>
        <dbReference type="ARBA" id="ARBA00023242"/>
    </source>
</evidence>
<dbReference type="PANTHER" id="PTHR23081:SF0">
    <property type="entry name" value="RNA POLYMERASE II C-TERMINAL DOMAIN PHOSPHATASE-LIKE 1"/>
    <property type="match status" value="1"/>
</dbReference>
<keyword evidence="4" id="KW-0539">Nucleus</keyword>
<evidence type="ECO:0000256" key="1">
    <source>
        <dbReference type="ARBA" id="ARBA00004123"/>
    </source>
</evidence>
<evidence type="ECO:0000256" key="2">
    <source>
        <dbReference type="ARBA" id="ARBA00013081"/>
    </source>
</evidence>
<comment type="catalytic activity">
    <reaction evidence="6">
        <text>O-phospho-L-threonyl-[protein] + H2O = L-threonyl-[protein] + phosphate</text>
        <dbReference type="Rhea" id="RHEA:47004"/>
        <dbReference type="Rhea" id="RHEA-COMP:11060"/>
        <dbReference type="Rhea" id="RHEA-COMP:11605"/>
        <dbReference type="ChEBI" id="CHEBI:15377"/>
        <dbReference type="ChEBI" id="CHEBI:30013"/>
        <dbReference type="ChEBI" id="CHEBI:43474"/>
        <dbReference type="ChEBI" id="CHEBI:61977"/>
        <dbReference type="EC" id="3.1.3.16"/>
    </reaction>
</comment>
<dbReference type="PROSITE" id="PS50969">
    <property type="entry name" value="FCP1"/>
    <property type="match status" value="1"/>
</dbReference>
<dbReference type="PANTHER" id="PTHR23081">
    <property type="entry name" value="RNA POLYMERASE II CTD PHOSPHATASE"/>
    <property type="match status" value="1"/>
</dbReference>
<sequence length="622" mass="71033">MSQLGLKCKVYYENNCIGELNIVAVEGSNFEFPNNEIRIHCLSPKSNRCSPHSVAHMIASSPVLCKLEAEDKYSDLFSLYIDCIRDRQTGVVLLGEEELHLVAMVNKYKNCPCFWCYTVPSGLYSVCLRMLDLRCLWIVFDLDETLIVGNTMRSFRDKIASLRIKIAKETDPVRKSGMFAEMALYEEDQRLLKQYIDRDSVVDSGNVYNVQAEVVKICESQDRIVRPVIRLLDRGIVLTRINPEIRDTSVLARLRPAWEDLRRHLNSKERKRFEVYVCTMAERNYALEMWRLLDPEAQLIDPKQLSARHKKSLNRVFQDQKFHRGMAMVIDDRLKVWEDIDQPRVQVVPAFLPYRAPLAETANGIPVLCVARNVACNVRGCFFKEFDDNLSRRVCRLFYEDEVKNLPLPPDVSTYMIPEGGWLAKVRGCGSSEPDRQHIHQNSLSHITDGALYVGLSSQLVESKSTEARERYETELRNLLEGSHSSGGNENQSYLGSSMYYGGKGKLLPPSMYVERLQEIGKRCCLEVEYKSVVGINEYLQFSVEVFFGGQKVGTGRGNTKKDAQQKAAEDALQKLADFENINTKLNVVLNIVRTIALVFGGTMRTRLLRPTKLDIMALYLS</sequence>
<proteinExistence type="predicted"/>
<dbReference type="InterPro" id="IPR014720">
    <property type="entry name" value="dsRBD_dom"/>
</dbReference>
<evidence type="ECO:0000256" key="7">
    <source>
        <dbReference type="PROSITE-ProRule" id="PRU00266"/>
    </source>
</evidence>
<dbReference type="InterPro" id="IPR039189">
    <property type="entry name" value="Fcp1"/>
</dbReference>
<dbReference type="InterPro" id="IPR036412">
    <property type="entry name" value="HAD-like_sf"/>
</dbReference>
<name>A0A165AAR2_DAUCS</name>
<protein>
    <recommendedName>
        <fullName evidence="2">protein-serine/threonine phosphatase</fullName>
        <ecNumber evidence="2">3.1.3.16</ecNumber>
    </recommendedName>
</protein>
<keyword evidence="7" id="KW-0694">RNA-binding</keyword>
<comment type="catalytic activity">
    <reaction evidence="5">
        <text>O-phospho-L-seryl-[protein] + H2O = L-seryl-[protein] + phosphate</text>
        <dbReference type="Rhea" id="RHEA:20629"/>
        <dbReference type="Rhea" id="RHEA-COMP:9863"/>
        <dbReference type="Rhea" id="RHEA-COMP:11604"/>
        <dbReference type="ChEBI" id="CHEBI:15377"/>
        <dbReference type="ChEBI" id="CHEBI:29999"/>
        <dbReference type="ChEBI" id="CHEBI:43474"/>
        <dbReference type="ChEBI" id="CHEBI:83421"/>
        <dbReference type="EC" id="3.1.3.16"/>
    </reaction>
</comment>
<dbReference type="SUPFAM" id="SSF56784">
    <property type="entry name" value="HAD-like"/>
    <property type="match status" value="1"/>
</dbReference>
<evidence type="ECO:0000256" key="6">
    <source>
        <dbReference type="ARBA" id="ARBA00048336"/>
    </source>
</evidence>
<dbReference type="CDD" id="cd10845">
    <property type="entry name" value="DSRM_RNAse_III_family"/>
    <property type="match status" value="1"/>
</dbReference>
<evidence type="ECO:0000313" key="10">
    <source>
        <dbReference type="EMBL" id="KZM97208.1"/>
    </source>
</evidence>
<dbReference type="SMART" id="SM00577">
    <property type="entry name" value="CPDc"/>
    <property type="match status" value="1"/>
</dbReference>
<dbReference type="Pfam" id="PF00035">
    <property type="entry name" value="dsrm"/>
    <property type="match status" value="1"/>
</dbReference>
<dbReference type="GO" id="GO:0003723">
    <property type="term" value="F:RNA binding"/>
    <property type="evidence" value="ECO:0007669"/>
    <property type="project" value="UniProtKB-UniRule"/>
</dbReference>
<accession>A0A165AAR2</accession>
<dbReference type="AlphaFoldDB" id="A0A165AAR2"/>
<evidence type="ECO:0000259" key="8">
    <source>
        <dbReference type="PROSITE" id="PS50137"/>
    </source>
</evidence>
<dbReference type="InterPro" id="IPR004274">
    <property type="entry name" value="FCP1_dom"/>
</dbReference>
<dbReference type="EMBL" id="LNRQ01000004">
    <property type="protein sequence ID" value="KZM97208.1"/>
    <property type="molecule type" value="Genomic_DNA"/>
</dbReference>
<dbReference type="SUPFAM" id="SSF54768">
    <property type="entry name" value="dsRNA-binding domain-like"/>
    <property type="match status" value="1"/>
</dbReference>
<feature type="domain" description="FCP1 homology" evidence="9">
    <location>
        <begin position="131"/>
        <end position="371"/>
    </location>
</feature>
<feature type="domain" description="DRBM" evidence="8">
    <location>
        <begin position="512"/>
        <end position="578"/>
    </location>
</feature>